<organism evidence="2 3">
    <name type="scientific">Jiangella asiatica</name>
    <dbReference type="NCBI Taxonomy" id="2530372"/>
    <lineage>
        <taxon>Bacteria</taxon>
        <taxon>Bacillati</taxon>
        <taxon>Actinomycetota</taxon>
        <taxon>Actinomycetes</taxon>
        <taxon>Jiangellales</taxon>
        <taxon>Jiangellaceae</taxon>
        <taxon>Jiangella</taxon>
    </lineage>
</organism>
<protein>
    <submittedName>
        <fullName evidence="2">MarR family transcriptional regulator</fullName>
    </submittedName>
</protein>
<dbReference type="InterPro" id="IPR000835">
    <property type="entry name" value="HTH_MarR-typ"/>
</dbReference>
<dbReference type="PANTHER" id="PTHR33164:SF99">
    <property type="entry name" value="MARR FAMILY REGULATORY PROTEIN"/>
    <property type="match status" value="1"/>
</dbReference>
<dbReference type="AlphaFoldDB" id="A0A4R5D3P0"/>
<reference evidence="2 3" key="1">
    <citation type="submission" date="2019-03" db="EMBL/GenBank/DDBJ databases">
        <title>Draft genome sequences of novel Actinobacteria.</title>
        <authorList>
            <person name="Sahin N."/>
            <person name="Ay H."/>
            <person name="Saygin H."/>
        </authorList>
    </citation>
    <scope>NUCLEOTIDE SEQUENCE [LARGE SCALE GENOMIC DNA]</scope>
    <source>
        <strain evidence="2 3">5K138</strain>
    </source>
</reference>
<dbReference type="GO" id="GO:0003700">
    <property type="term" value="F:DNA-binding transcription factor activity"/>
    <property type="evidence" value="ECO:0007669"/>
    <property type="project" value="InterPro"/>
</dbReference>
<evidence type="ECO:0000313" key="3">
    <source>
        <dbReference type="Proteomes" id="UP000294739"/>
    </source>
</evidence>
<name>A0A4R5D3P0_9ACTN</name>
<dbReference type="PRINTS" id="PR00598">
    <property type="entry name" value="HTHMARR"/>
</dbReference>
<dbReference type="SUPFAM" id="SSF46785">
    <property type="entry name" value="Winged helix' DNA-binding domain"/>
    <property type="match status" value="1"/>
</dbReference>
<accession>A0A4R5D3P0</accession>
<gene>
    <name evidence="2" type="ORF">E1269_18745</name>
</gene>
<dbReference type="EMBL" id="SMKZ01000028">
    <property type="protein sequence ID" value="TDE07982.1"/>
    <property type="molecule type" value="Genomic_DNA"/>
</dbReference>
<dbReference type="InterPro" id="IPR036388">
    <property type="entry name" value="WH-like_DNA-bd_sf"/>
</dbReference>
<comment type="caution">
    <text evidence="2">The sequence shown here is derived from an EMBL/GenBank/DDBJ whole genome shotgun (WGS) entry which is preliminary data.</text>
</comment>
<dbReference type="GO" id="GO:0006950">
    <property type="term" value="P:response to stress"/>
    <property type="evidence" value="ECO:0007669"/>
    <property type="project" value="TreeGrafter"/>
</dbReference>
<dbReference type="RefSeq" id="WP_131897296.1">
    <property type="nucleotide sequence ID" value="NZ_SMKZ01000028.1"/>
</dbReference>
<proteinExistence type="predicted"/>
<dbReference type="PROSITE" id="PS50995">
    <property type="entry name" value="HTH_MARR_2"/>
    <property type="match status" value="1"/>
</dbReference>
<dbReference type="PANTHER" id="PTHR33164">
    <property type="entry name" value="TRANSCRIPTIONAL REGULATOR, MARR FAMILY"/>
    <property type="match status" value="1"/>
</dbReference>
<evidence type="ECO:0000313" key="2">
    <source>
        <dbReference type="EMBL" id="TDE07982.1"/>
    </source>
</evidence>
<dbReference type="Proteomes" id="UP000294739">
    <property type="component" value="Unassembled WGS sequence"/>
</dbReference>
<dbReference type="OrthoDB" id="3526267at2"/>
<sequence>MAETRWLDDAEQRAWRGYLRMNTVLGAALSRQLQVDSTLSLPDFEVLVHLTDVEDERLRVSELARVMRWEKSRLSHQVTRMERRGLVAREECLSDGRGAFVVLTGAGRDAIEAAAPAHVDAVRRLFFDAITADDVDALAGISQRVIARVEANDVCPS</sequence>
<keyword evidence="3" id="KW-1185">Reference proteome</keyword>
<dbReference type="InParanoid" id="A0A4R5D3P0"/>
<dbReference type="SMART" id="SM00347">
    <property type="entry name" value="HTH_MARR"/>
    <property type="match status" value="1"/>
</dbReference>
<dbReference type="InterPro" id="IPR039422">
    <property type="entry name" value="MarR/SlyA-like"/>
</dbReference>
<dbReference type="Gene3D" id="1.10.10.10">
    <property type="entry name" value="Winged helix-like DNA-binding domain superfamily/Winged helix DNA-binding domain"/>
    <property type="match status" value="1"/>
</dbReference>
<dbReference type="Pfam" id="PF12802">
    <property type="entry name" value="MarR_2"/>
    <property type="match status" value="1"/>
</dbReference>
<evidence type="ECO:0000259" key="1">
    <source>
        <dbReference type="PROSITE" id="PS50995"/>
    </source>
</evidence>
<feature type="domain" description="HTH marR-type" evidence="1">
    <location>
        <begin position="11"/>
        <end position="147"/>
    </location>
</feature>
<dbReference type="InterPro" id="IPR036390">
    <property type="entry name" value="WH_DNA-bd_sf"/>
</dbReference>